<dbReference type="Proteomes" id="UP000239001">
    <property type="component" value="Unassembled WGS sequence"/>
</dbReference>
<proteinExistence type="predicted"/>
<organism evidence="1 2">
    <name type="scientific">Aphanothece hegewaldii CCALA 016</name>
    <dbReference type="NCBI Taxonomy" id="2107694"/>
    <lineage>
        <taxon>Bacteria</taxon>
        <taxon>Bacillati</taxon>
        <taxon>Cyanobacteriota</taxon>
        <taxon>Cyanophyceae</taxon>
        <taxon>Oscillatoriophycideae</taxon>
        <taxon>Chroococcales</taxon>
        <taxon>Aphanothecaceae</taxon>
        <taxon>Aphanothece</taxon>
    </lineage>
</organism>
<name>A0A2T1LUR3_9CHRO</name>
<dbReference type="InterPro" id="IPR041601">
    <property type="entry name" value="FRP"/>
</dbReference>
<dbReference type="EMBL" id="PXOH01000021">
    <property type="protein sequence ID" value="PSF35303.1"/>
    <property type="molecule type" value="Genomic_DNA"/>
</dbReference>
<comment type="caution">
    <text evidence="1">The sequence shown here is derived from an EMBL/GenBank/DDBJ whole genome shotgun (WGS) entry which is preliminary data.</text>
</comment>
<keyword evidence="2" id="KW-1185">Reference proteome</keyword>
<dbReference type="Pfam" id="PF18032">
    <property type="entry name" value="FRP"/>
    <property type="match status" value="1"/>
</dbReference>
<reference evidence="1 2" key="2">
    <citation type="submission" date="2018-03" db="EMBL/GenBank/DDBJ databases">
        <authorList>
            <person name="Keele B.F."/>
        </authorList>
    </citation>
    <scope>NUCLEOTIDE SEQUENCE [LARGE SCALE GENOMIC DNA]</scope>
    <source>
        <strain evidence="1 2">CCALA 016</strain>
    </source>
</reference>
<dbReference type="OrthoDB" id="8239247at2"/>
<sequence>MMQVSEITWTETEKEIAQQAFKKAYDREIMALIDYVQDQSDKIAKIEDVWYLHDFLSARRHQIDGKYDYRYSVLLFVFAQLLKEGWLYLEDIQGLEREKVSKISALSRM</sequence>
<dbReference type="AlphaFoldDB" id="A0A2T1LUR3"/>
<gene>
    <name evidence="1" type="ORF">C7H19_17240</name>
</gene>
<dbReference type="InterPro" id="IPR053747">
    <property type="entry name" value="Fluoresc_Recovery_Reg"/>
</dbReference>
<evidence type="ECO:0008006" key="3">
    <source>
        <dbReference type="Google" id="ProtNLM"/>
    </source>
</evidence>
<accession>A0A2T1LUR3</accession>
<evidence type="ECO:0000313" key="2">
    <source>
        <dbReference type="Proteomes" id="UP000239001"/>
    </source>
</evidence>
<dbReference type="GO" id="GO:0042651">
    <property type="term" value="C:thylakoid membrane"/>
    <property type="evidence" value="ECO:0007669"/>
    <property type="project" value="InterPro"/>
</dbReference>
<evidence type="ECO:0000313" key="1">
    <source>
        <dbReference type="EMBL" id="PSF35303.1"/>
    </source>
</evidence>
<reference evidence="1 2" key="1">
    <citation type="submission" date="2018-03" db="EMBL/GenBank/DDBJ databases">
        <title>The ancient ancestry and fast evolution of plastids.</title>
        <authorList>
            <person name="Moore K.R."/>
            <person name="Magnabosco C."/>
            <person name="Momper L."/>
            <person name="Gold D.A."/>
            <person name="Bosak T."/>
            <person name="Fournier G.P."/>
        </authorList>
    </citation>
    <scope>NUCLEOTIDE SEQUENCE [LARGE SCALE GENOMIC DNA]</scope>
    <source>
        <strain evidence="1 2">CCALA 016</strain>
    </source>
</reference>
<dbReference type="Gene3D" id="6.10.140.1840">
    <property type="match status" value="1"/>
</dbReference>
<protein>
    <recommendedName>
        <fullName evidence="3">Fluorescence recovery protein</fullName>
    </recommendedName>
</protein>